<dbReference type="AlphaFoldDB" id="A0A3S4S3S9"/>
<name>A0A3S4S3S9_MYCAU</name>
<keyword evidence="1" id="KW-0472">Membrane</keyword>
<keyword evidence="3" id="KW-1185">Reference proteome</keyword>
<protein>
    <submittedName>
        <fullName evidence="2">Uncharacterized protein</fullName>
    </submittedName>
</protein>
<reference evidence="2 3" key="1">
    <citation type="submission" date="2018-12" db="EMBL/GenBank/DDBJ databases">
        <authorList>
            <consortium name="Pathogen Informatics"/>
        </authorList>
    </citation>
    <scope>NUCLEOTIDE SEQUENCE [LARGE SCALE GENOMIC DNA]</scope>
    <source>
        <strain evidence="2 3">NCTC10437</strain>
    </source>
</reference>
<dbReference type="KEGG" id="mauu:NCTC10437_03109"/>
<keyword evidence="1" id="KW-1133">Transmembrane helix</keyword>
<organism evidence="2 3">
    <name type="scientific">Mycolicibacterium aurum</name>
    <name type="common">Mycobacterium aurum</name>
    <dbReference type="NCBI Taxonomy" id="1791"/>
    <lineage>
        <taxon>Bacteria</taxon>
        <taxon>Bacillati</taxon>
        <taxon>Actinomycetota</taxon>
        <taxon>Actinomycetes</taxon>
        <taxon>Mycobacteriales</taxon>
        <taxon>Mycobacteriaceae</taxon>
        <taxon>Mycolicibacterium</taxon>
    </lineage>
</organism>
<dbReference type="EMBL" id="LR134356">
    <property type="protein sequence ID" value="VEG55650.1"/>
    <property type="molecule type" value="Genomic_DNA"/>
</dbReference>
<evidence type="ECO:0000313" key="3">
    <source>
        <dbReference type="Proteomes" id="UP000279306"/>
    </source>
</evidence>
<keyword evidence="1" id="KW-0812">Transmembrane</keyword>
<accession>A0A3S4S3S9</accession>
<sequence length="33" mass="3522">MIAAALNATHLLVGFLAGWLAARIINERNGEQS</sequence>
<evidence type="ECO:0000313" key="2">
    <source>
        <dbReference type="EMBL" id="VEG55650.1"/>
    </source>
</evidence>
<feature type="transmembrane region" description="Helical" evidence="1">
    <location>
        <begin position="6"/>
        <end position="25"/>
    </location>
</feature>
<evidence type="ECO:0000256" key="1">
    <source>
        <dbReference type="SAM" id="Phobius"/>
    </source>
</evidence>
<dbReference type="Proteomes" id="UP000279306">
    <property type="component" value="Chromosome"/>
</dbReference>
<dbReference type="STRING" id="1791.GCA_001049355_01247"/>
<proteinExistence type="predicted"/>
<gene>
    <name evidence="2" type="ORF">NCTC10437_03109</name>
</gene>